<organism evidence="1 2">
    <name type="scientific">Clostridium collagenovorans DSM 3089</name>
    <dbReference type="NCBI Taxonomy" id="1121306"/>
    <lineage>
        <taxon>Bacteria</taxon>
        <taxon>Bacillati</taxon>
        <taxon>Bacillota</taxon>
        <taxon>Clostridia</taxon>
        <taxon>Eubacteriales</taxon>
        <taxon>Clostridiaceae</taxon>
        <taxon>Clostridium</taxon>
    </lineage>
</organism>
<protein>
    <recommendedName>
        <fullName evidence="3">TusA-related sulfurtransferase</fullName>
    </recommendedName>
</protein>
<dbReference type="STRING" id="1121306.SAMN02745196_03053"/>
<dbReference type="EMBL" id="FQXP01000018">
    <property type="protein sequence ID" value="SHI12704.1"/>
    <property type="molecule type" value="Genomic_DNA"/>
</dbReference>
<name>A0A1M5YLI5_9CLOT</name>
<evidence type="ECO:0000313" key="1">
    <source>
        <dbReference type="EMBL" id="SHI12704.1"/>
    </source>
</evidence>
<dbReference type="RefSeq" id="WP_072832840.1">
    <property type="nucleotide sequence ID" value="NZ_FQXP01000018.1"/>
</dbReference>
<evidence type="ECO:0000313" key="2">
    <source>
        <dbReference type="Proteomes" id="UP000184526"/>
    </source>
</evidence>
<keyword evidence="2" id="KW-1185">Reference proteome</keyword>
<dbReference type="OrthoDB" id="1935443at2"/>
<evidence type="ECO:0008006" key="3">
    <source>
        <dbReference type="Google" id="ProtNLM"/>
    </source>
</evidence>
<dbReference type="Proteomes" id="UP000184526">
    <property type="component" value="Unassembled WGS sequence"/>
</dbReference>
<accession>A0A1M5YLI5</accession>
<sequence>MSDYSLDIQGNITLSDYSIIEDYMRIVGNRDKITISLQDKSPEEMEMICEILNRDNFEIKSAGGCQDGKLFIEAFKKN</sequence>
<reference evidence="1 2" key="1">
    <citation type="submission" date="2016-11" db="EMBL/GenBank/DDBJ databases">
        <authorList>
            <person name="Jaros S."/>
            <person name="Januszkiewicz K."/>
            <person name="Wedrychowicz H."/>
        </authorList>
    </citation>
    <scope>NUCLEOTIDE SEQUENCE [LARGE SCALE GENOMIC DNA]</scope>
    <source>
        <strain evidence="1 2">DSM 3089</strain>
    </source>
</reference>
<gene>
    <name evidence="1" type="ORF">SAMN02745196_03053</name>
</gene>
<proteinExistence type="predicted"/>
<dbReference type="AlphaFoldDB" id="A0A1M5YLI5"/>